<protein>
    <submittedName>
        <fullName evidence="2">Uncharacterized protein</fullName>
    </submittedName>
</protein>
<dbReference type="Proteomes" id="UP000663854">
    <property type="component" value="Unassembled WGS sequence"/>
</dbReference>
<keyword evidence="1" id="KW-1133">Transmembrane helix</keyword>
<feature type="transmembrane region" description="Helical" evidence="1">
    <location>
        <begin position="94"/>
        <end position="114"/>
    </location>
</feature>
<accession>A0A813MPZ2</accession>
<evidence type="ECO:0000313" key="3">
    <source>
        <dbReference type="EMBL" id="CAF0909658.1"/>
    </source>
</evidence>
<evidence type="ECO:0000313" key="2">
    <source>
        <dbReference type="EMBL" id="CAF0722522.1"/>
    </source>
</evidence>
<keyword evidence="1" id="KW-0472">Membrane</keyword>
<organism evidence="2 4">
    <name type="scientific">Rotaria sordida</name>
    <dbReference type="NCBI Taxonomy" id="392033"/>
    <lineage>
        <taxon>Eukaryota</taxon>
        <taxon>Metazoa</taxon>
        <taxon>Spiralia</taxon>
        <taxon>Gnathifera</taxon>
        <taxon>Rotifera</taxon>
        <taxon>Eurotatoria</taxon>
        <taxon>Bdelloidea</taxon>
        <taxon>Philodinida</taxon>
        <taxon>Philodinidae</taxon>
        <taxon>Rotaria</taxon>
    </lineage>
</organism>
<evidence type="ECO:0000313" key="5">
    <source>
        <dbReference type="Proteomes" id="UP000663870"/>
    </source>
</evidence>
<reference evidence="2" key="1">
    <citation type="submission" date="2021-02" db="EMBL/GenBank/DDBJ databases">
        <authorList>
            <person name="Nowell W R."/>
        </authorList>
    </citation>
    <scope>NUCLEOTIDE SEQUENCE</scope>
</reference>
<gene>
    <name evidence="3" type="ORF">JXQ802_LOCUS9578</name>
    <name evidence="2" type="ORF">PYM288_LOCUS322</name>
</gene>
<keyword evidence="5" id="KW-1185">Reference proteome</keyword>
<dbReference type="Proteomes" id="UP000663870">
    <property type="component" value="Unassembled WGS sequence"/>
</dbReference>
<dbReference type="EMBL" id="CAJNOH010000001">
    <property type="protein sequence ID" value="CAF0722522.1"/>
    <property type="molecule type" value="Genomic_DNA"/>
</dbReference>
<proteinExistence type="predicted"/>
<sequence>MKKQSLLNRPISTNVILPNQMRFLLIDQISQNYNVCNNKSLNYLIDISERIKNKYFHLFNSSRKITNQFSCSNISSLKITQFKTLSEIDCISNITLSSSFLLLLALVIGNICYLRKSSIKNARISKLSNIQDADDTRLEERVQTRNIQNIHDIRDYSSIQTSRTSAIRDRSLYYIASIDLSQVEDNRHRKRRRQPTEPQIDYDITLPVYCIEYPE</sequence>
<evidence type="ECO:0000313" key="4">
    <source>
        <dbReference type="Proteomes" id="UP000663854"/>
    </source>
</evidence>
<evidence type="ECO:0000256" key="1">
    <source>
        <dbReference type="SAM" id="Phobius"/>
    </source>
</evidence>
<name>A0A813MPZ2_9BILA</name>
<dbReference type="AlphaFoldDB" id="A0A813MPZ2"/>
<keyword evidence="1" id="KW-0812">Transmembrane</keyword>
<comment type="caution">
    <text evidence="2">The sequence shown here is derived from an EMBL/GenBank/DDBJ whole genome shotgun (WGS) entry which is preliminary data.</text>
</comment>
<dbReference type="EMBL" id="CAJNOL010000176">
    <property type="protein sequence ID" value="CAF0909658.1"/>
    <property type="molecule type" value="Genomic_DNA"/>
</dbReference>